<dbReference type="EMBL" id="SSFO01000138">
    <property type="protein sequence ID" value="TXI32709.1"/>
    <property type="molecule type" value="Genomic_DNA"/>
</dbReference>
<dbReference type="CDD" id="cd02503">
    <property type="entry name" value="MobA"/>
    <property type="match status" value="1"/>
</dbReference>
<accession>A0A5C7W650</accession>
<keyword evidence="2 8" id="KW-0808">Transferase</keyword>
<comment type="subunit">
    <text evidence="8">Monomer.</text>
</comment>
<feature type="domain" description="MobA-like NTP transferase" evidence="9">
    <location>
        <begin position="7"/>
        <end position="163"/>
    </location>
</feature>
<gene>
    <name evidence="8 10" type="primary">mobA</name>
    <name evidence="10" type="ORF">E6Q69_08275</name>
</gene>
<keyword evidence="1 8" id="KW-0963">Cytoplasm</keyword>
<comment type="caution">
    <text evidence="8">Lacks conserved residue(s) required for the propagation of feature annotation.</text>
</comment>
<dbReference type="EC" id="2.7.7.77" evidence="8"/>
<feature type="binding site" evidence="8">
    <location>
        <position position="99"/>
    </location>
    <ligand>
        <name>GTP</name>
        <dbReference type="ChEBI" id="CHEBI:37565"/>
    </ligand>
</feature>
<dbReference type="Proteomes" id="UP000321110">
    <property type="component" value="Unassembled WGS sequence"/>
</dbReference>
<dbReference type="PANTHER" id="PTHR19136:SF81">
    <property type="entry name" value="MOLYBDENUM COFACTOR GUANYLYLTRANSFERASE"/>
    <property type="match status" value="1"/>
</dbReference>
<dbReference type="PANTHER" id="PTHR19136">
    <property type="entry name" value="MOLYBDENUM COFACTOR GUANYLYLTRANSFERASE"/>
    <property type="match status" value="1"/>
</dbReference>
<comment type="caution">
    <text evidence="10">The sequence shown here is derived from an EMBL/GenBank/DDBJ whole genome shotgun (WGS) entry which is preliminary data.</text>
</comment>
<evidence type="ECO:0000256" key="3">
    <source>
        <dbReference type="ARBA" id="ARBA00022723"/>
    </source>
</evidence>
<organism evidence="10 11">
    <name type="scientific">Aquipseudomonas alcaligenes</name>
    <name type="common">Pseudomonas alcaligenes</name>
    <dbReference type="NCBI Taxonomy" id="43263"/>
    <lineage>
        <taxon>Bacteria</taxon>
        <taxon>Pseudomonadati</taxon>
        <taxon>Pseudomonadota</taxon>
        <taxon>Gammaproteobacteria</taxon>
        <taxon>Pseudomonadales</taxon>
        <taxon>Pseudomonadaceae</taxon>
        <taxon>Aquipseudomonas</taxon>
    </lineage>
</organism>
<comment type="cofactor">
    <cofactor evidence="8">
        <name>Mg(2+)</name>
        <dbReference type="ChEBI" id="CHEBI:18420"/>
    </cofactor>
</comment>
<evidence type="ECO:0000256" key="4">
    <source>
        <dbReference type="ARBA" id="ARBA00022741"/>
    </source>
</evidence>
<comment type="domain">
    <text evidence="8">The N-terminal domain determines nucleotide recognition and specific binding, while the C-terminal domain determines the specific binding to the target protein.</text>
</comment>
<evidence type="ECO:0000256" key="5">
    <source>
        <dbReference type="ARBA" id="ARBA00022842"/>
    </source>
</evidence>
<protein>
    <recommendedName>
        <fullName evidence="8">Molybdenum cofactor guanylyltransferase</fullName>
        <shortName evidence="8">MoCo guanylyltransferase</shortName>
        <ecNumber evidence="8">2.7.7.77</ecNumber>
    </recommendedName>
    <alternativeName>
        <fullName evidence="8">GTP:molybdopterin guanylyltransferase</fullName>
    </alternativeName>
    <alternativeName>
        <fullName evidence="8">Mo-MPT guanylyltransferase</fullName>
    </alternativeName>
    <alternativeName>
        <fullName evidence="8">Molybdopterin guanylyltransferase</fullName>
    </alternativeName>
    <alternativeName>
        <fullName evidence="8">Molybdopterin-guanine dinucleotide synthase</fullName>
        <shortName evidence="8">MGD synthase</shortName>
    </alternativeName>
</protein>
<comment type="similarity">
    <text evidence="8">Belongs to the MobA family.</text>
</comment>
<feature type="binding site" evidence="8">
    <location>
        <position position="99"/>
    </location>
    <ligand>
        <name>Mg(2+)</name>
        <dbReference type="ChEBI" id="CHEBI:18420"/>
    </ligand>
</feature>
<evidence type="ECO:0000256" key="8">
    <source>
        <dbReference type="HAMAP-Rule" id="MF_00316"/>
    </source>
</evidence>
<evidence type="ECO:0000256" key="2">
    <source>
        <dbReference type="ARBA" id="ARBA00022679"/>
    </source>
</evidence>
<comment type="catalytic activity">
    <reaction evidence="8">
        <text>Mo-molybdopterin + GTP + H(+) = Mo-molybdopterin guanine dinucleotide + diphosphate</text>
        <dbReference type="Rhea" id="RHEA:34243"/>
        <dbReference type="ChEBI" id="CHEBI:15378"/>
        <dbReference type="ChEBI" id="CHEBI:33019"/>
        <dbReference type="ChEBI" id="CHEBI:37565"/>
        <dbReference type="ChEBI" id="CHEBI:71302"/>
        <dbReference type="ChEBI" id="CHEBI:71310"/>
        <dbReference type="EC" id="2.7.7.77"/>
    </reaction>
</comment>
<comment type="subcellular location">
    <subcellularLocation>
        <location evidence="8">Cytoplasm</location>
    </subcellularLocation>
</comment>
<dbReference type="NCBIfam" id="TIGR02665">
    <property type="entry name" value="molyb_mobA"/>
    <property type="match status" value="1"/>
</dbReference>
<comment type="function">
    <text evidence="8">Transfers a GMP moiety from GTP to Mo-molybdopterin (Mo-MPT) cofactor (Moco or molybdenum cofactor) to form Mo-molybdopterin guanine dinucleotide (Mo-MGD) cofactor.</text>
</comment>
<dbReference type="Gene3D" id="3.90.550.10">
    <property type="entry name" value="Spore Coat Polysaccharide Biosynthesis Protein SpsA, Chain A"/>
    <property type="match status" value="1"/>
</dbReference>
<dbReference type="InterPro" id="IPR013482">
    <property type="entry name" value="Molybde_CF_guanTrfase"/>
</dbReference>
<keyword evidence="3 8" id="KW-0479">Metal-binding</keyword>
<keyword evidence="5 8" id="KW-0460">Magnesium</keyword>
<evidence type="ECO:0000256" key="1">
    <source>
        <dbReference type="ARBA" id="ARBA00022490"/>
    </source>
</evidence>
<dbReference type="Pfam" id="PF12804">
    <property type="entry name" value="NTP_transf_3"/>
    <property type="match status" value="1"/>
</dbReference>
<reference evidence="10 11" key="1">
    <citation type="submission" date="2018-09" db="EMBL/GenBank/DDBJ databases">
        <title>Metagenome Assembled Genomes from an Advanced Water Purification Facility.</title>
        <authorList>
            <person name="Stamps B.W."/>
            <person name="Spear J.R."/>
        </authorList>
    </citation>
    <scope>NUCLEOTIDE SEQUENCE [LARGE SCALE GENOMIC DNA]</scope>
    <source>
        <strain evidence="10">Bin_52_1</strain>
    </source>
</reference>
<dbReference type="GO" id="GO:0005737">
    <property type="term" value="C:cytoplasm"/>
    <property type="evidence" value="ECO:0007669"/>
    <property type="project" value="UniProtKB-SubCell"/>
</dbReference>
<keyword evidence="7 8" id="KW-0501">Molybdenum cofactor biosynthesis</keyword>
<feature type="binding site" evidence="8">
    <location>
        <position position="69"/>
    </location>
    <ligand>
        <name>GTP</name>
        <dbReference type="ChEBI" id="CHEBI:37565"/>
    </ligand>
</feature>
<feature type="binding site" evidence="8">
    <location>
        <position position="23"/>
    </location>
    <ligand>
        <name>GTP</name>
        <dbReference type="ChEBI" id="CHEBI:37565"/>
    </ligand>
</feature>
<proteinExistence type="inferred from homology"/>
<dbReference type="GO" id="GO:1902758">
    <property type="term" value="P:bis(molybdopterin guanine dinucleotide)molybdenum biosynthetic process"/>
    <property type="evidence" value="ECO:0007669"/>
    <property type="project" value="TreeGrafter"/>
</dbReference>
<dbReference type="InterPro" id="IPR025877">
    <property type="entry name" value="MobA-like_NTP_Trfase"/>
</dbReference>
<dbReference type="SUPFAM" id="SSF53448">
    <property type="entry name" value="Nucleotide-diphospho-sugar transferases"/>
    <property type="match status" value="1"/>
</dbReference>
<feature type="binding site" evidence="8">
    <location>
        <begin position="10"/>
        <end position="12"/>
    </location>
    <ligand>
        <name>GTP</name>
        <dbReference type="ChEBI" id="CHEBI:37565"/>
    </ligand>
</feature>
<name>A0A5C7W650_AQUAC</name>
<keyword evidence="6 8" id="KW-0342">GTP-binding</keyword>
<evidence type="ECO:0000313" key="11">
    <source>
        <dbReference type="Proteomes" id="UP000321110"/>
    </source>
</evidence>
<dbReference type="AlphaFoldDB" id="A0A5C7W650"/>
<keyword evidence="10" id="KW-0548">Nucleotidyltransferase</keyword>
<keyword evidence="4 8" id="KW-0547">Nucleotide-binding</keyword>
<dbReference type="GO" id="GO:0061603">
    <property type="term" value="F:molybdenum cofactor guanylyltransferase activity"/>
    <property type="evidence" value="ECO:0007669"/>
    <property type="project" value="UniProtKB-EC"/>
</dbReference>
<dbReference type="InterPro" id="IPR029044">
    <property type="entry name" value="Nucleotide-diphossugar_trans"/>
</dbReference>
<dbReference type="GO" id="GO:0046872">
    <property type="term" value="F:metal ion binding"/>
    <property type="evidence" value="ECO:0007669"/>
    <property type="project" value="UniProtKB-KW"/>
</dbReference>
<sequence>MREWCSGLVLSGGRGSRMGGADKGLVPWGGRPMVEWVCRQMRPLVAELAISCNRNAAVHASFCDLTLSDAHTDYPGPLAGILAGLRSLRGSHLLVAPCDLPAIDLALLDELQQLALAHPGRIAVVRQGDRLQPLLCVLPRALLAAVESAWAAGERSPSRLWQRLGTCELACREDDPRLLNFNCPEVLLAARQSAQGEWGSYVDHR</sequence>
<evidence type="ECO:0000259" key="9">
    <source>
        <dbReference type="Pfam" id="PF12804"/>
    </source>
</evidence>
<evidence type="ECO:0000256" key="6">
    <source>
        <dbReference type="ARBA" id="ARBA00023134"/>
    </source>
</evidence>
<evidence type="ECO:0000313" key="10">
    <source>
        <dbReference type="EMBL" id="TXI32709.1"/>
    </source>
</evidence>
<dbReference type="GO" id="GO:0005525">
    <property type="term" value="F:GTP binding"/>
    <property type="evidence" value="ECO:0007669"/>
    <property type="project" value="UniProtKB-UniRule"/>
</dbReference>
<evidence type="ECO:0000256" key="7">
    <source>
        <dbReference type="ARBA" id="ARBA00023150"/>
    </source>
</evidence>
<dbReference type="HAMAP" id="MF_00316">
    <property type="entry name" value="MobA"/>
    <property type="match status" value="1"/>
</dbReference>